<sequence>MESSIGVRMEEQLDNIARALEEFKEHQNFSQKMVSMTAIRWTTVLTSPGMSSAPAHKRRSLPQNNGGIAAADKNRAKGSRPNTAGAGAEEHIVHSDPLPSPAADRTGSLLMCPRANAPPIAKESSGPSALGNRDAAPLANNDDDAGVKGAQEFLSFLKTMDCSSDAALLRLRGYVEGRLSFELALCLSTEMGGHVQYYLKVGGQLSTIIGADPKERPQQPKADEEQADKLNMECALGEKRIQSAATMHPDHQPVYLSGYLMPLGEVFVAHRLSKQPQEVGSTNFFVLMEAASAKKSLWMVCRYEKLVRRKDGTNWGTVAGVTTGNTVCLLDDIKEWRNPTEGMIDMGPLAEALPDGGSNVLQPVFYTSVLTCG</sequence>
<organism evidence="2 3">
    <name type="scientific">Parathielavia appendiculata</name>
    <dbReference type="NCBI Taxonomy" id="2587402"/>
    <lineage>
        <taxon>Eukaryota</taxon>
        <taxon>Fungi</taxon>
        <taxon>Dikarya</taxon>
        <taxon>Ascomycota</taxon>
        <taxon>Pezizomycotina</taxon>
        <taxon>Sordariomycetes</taxon>
        <taxon>Sordariomycetidae</taxon>
        <taxon>Sordariales</taxon>
        <taxon>Chaetomiaceae</taxon>
        <taxon>Parathielavia</taxon>
    </lineage>
</organism>
<protein>
    <submittedName>
        <fullName evidence="2">Uncharacterized protein</fullName>
    </submittedName>
</protein>
<reference evidence="2" key="2">
    <citation type="submission" date="2023-05" db="EMBL/GenBank/DDBJ databases">
        <authorList>
            <consortium name="Lawrence Berkeley National Laboratory"/>
            <person name="Steindorff A."/>
            <person name="Hensen N."/>
            <person name="Bonometti L."/>
            <person name="Westerberg I."/>
            <person name="Brannstrom I.O."/>
            <person name="Guillou S."/>
            <person name="Cros-Aarteil S."/>
            <person name="Calhoun S."/>
            <person name="Haridas S."/>
            <person name="Kuo A."/>
            <person name="Mondo S."/>
            <person name="Pangilinan J."/>
            <person name="Riley R."/>
            <person name="Labutti K."/>
            <person name="Andreopoulos B."/>
            <person name="Lipzen A."/>
            <person name="Chen C."/>
            <person name="Yanf M."/>
            <person name="Daum C."/>
            <person name="Ng V."/>
            <person name="Clum A."/>
            <person name="Ohm R."/>
            <person name="Martin F."/>
            <person name="Silar P."/>
            <person name="Natvig D."/>
            <person name="Lalanne C."/>
            <person name="Gautier V."/>
            <person name="Ament-Velasquez S.L."/>
            <person name="Kruys A."/>
            <person name="Hutchinson M.I."/>
            <person name="Powell A.J."/>
            <person name="Barry K."/>
            <person name="Miller A.N."/>
            <person name="Grigoriev I.V."/>
            <person name="Debuchy R."/>
            <person name="Gladieux P."/>
            <person name="Thoren M.H."/>
            <person name="Johannesson H."/>
        </authorList>
    </citation>
    <scope>NUCLEOTIDE SEQUENCE</scope>
    <source>
        <strain evidence="2">CBS 731.68</strain>
    </source>
</reference>
<dbReference type="EMBL" id="MU853229">
    <property type="protein sequence ID" value="KAK4123101.1"/>
    <property type="molecule type" value="Genomic_DNA"/>
</dbReference>
<dbReference type="Proteomes" id="UP001302602">
    <property type="component" value="Unassembled WGS sequence"/>
</dbReference>
<gene>
    <name evidence="2" type="ORF">N657DRAFT_634307</name>
</gene>
<accession>A0AAN6TZP4</accession>
<name>A0AAN6TZP4_9PEZI</name>
<dbReference type="GeneID" id="87828038"/>
<evidence type="ECO:0000313" key="2">
    <source>
        <dbReference type="EMBL" id="KAK4123101.1"/>
    </source>
</evidence>
<dbReference type="RefSeq" id="XP_062646872.1">
    <property type="nucleotide sequence ID" value="XM_062791269.1"/>
</dbReference>
<reference evidence="2" key="1">
    <citation type="journal article" date="2023" name="Mol. Phylogenet. Evol.">
        <title>Genome-scale phylogeny and comparative genomics of the fungal order Sordariales.</title>
        <authorList>
            <person name="Hensen N."/>
            <person name="Bonometti L."/>
            <person name="Westerberg I."/>
            <person name="Brannstrom I.O."/>
            <person name="Guillou S."/>
            <person name="Cros-Aarteil S."/>
            <person name="Calhoun S."/>
            <person name="Haridas S."/>
            <person name="Kuo A."/>
            <person name="Mondo S."/>
            <person name="Pangilinan J."/>
            <person name="Riley R."/>
            <person name="LaButti K."/>
            <person name="Andreopoulos B."/>
            <person name="Lipzen A."/>
            <person name="Chen C."/>
            <person name="Yan M."/>
            <person name="Daum C."/>
            <person name="Ng V."/>
            <person name="Clum A."/>
            <person name="Steindorff A."/>
            <person name="Ohm R.A."/>
            <person name="Martin F."/>
            <person name="Silar P."/>
            <person name="Natvig D.O."/>
            <person name="Lalanne C."/>
            <person name="Gautier V."/>
            <person name="Ament-Velasquez S.L."/>
            <person name="Kruys A."/>
            <person name="Hutchinson M.I."/>
            <person name="Powell A.J."/>
            <person name="Barry K."/>
            <person name="Miller A.N."/>
            <person name="Grigoriev I.V."/>
            <person name="Debuchy R."/>
            <person name="Gladieux P."/>
            <person name="Hiltunen Thoren M."/>
            <person name="Johannesson H."/>
        </authorList>
    </citation>
    <scope>NUCLEOTIDE SEQUENCE</scope>
    <source>
        <strain evidence="2">CBS 731.68</strain>
    </source>
</reference>
<dbReference type="AlphaFoldDB" id="A0AAN6TZP4"/>
<feature type="region of interest" description="Disordered" evidence="1">
    <location>
        <begin position="48"/>
        <end position="143"/>
    </location>
</feature>
<keyword evidence="3" id="KW-1185">Reference proteome</keyword>
<proteinExistence type="predicted"/>
<evidence type="ECO:0000256" key="1">
    <source>
        <dbReference type="SAM" id="MobiDB-lite"/>
    </source>
</evidence>
<evidence type="ECO:0000313" key="3">
    <source>
        <dbReference type="Proteomes" id="UP001302602"/>
    </source>
</evidence>
<comment type="caution">
    <text evidence="2">The sequence shown here is derived from an EMBL/GenBank/DDBJ whole genome shotgun (WGS) entry which is preliminary data.</text>
</comment>